<name>A0ABQ3BAV6_9GAMM</name>
<dbReference type="EMBL" id="BMYZ01000004">
    <property type="protein sequence ID" value="GGY86521.1"/>
    <property type="molecule type" value="Genomic_DNA"/>
</dbReference>
<protein>
    <recommendedName>
        <fullName evidence="3">Helicase</fullName>
    </recommendedName>
</protein>
<evidence type="ECO:0000313" key="2">
    <source>
        <dbReference type="Proteomes" id="UP000619761"/>
    </source>
</evidence>
<keyword evidence="2" id="KW-1185">Reference proteome</keyword>
<evidence type="ECO:0000313" key="1">
    <source>
        <dbReference type="EMBL" id="GGY86521.1"/>
    </source>
</evidence>
<organism evidence="1 2">
    <name type="scientific">Cellvibrio zantedeschiae</name>
    <dbReference type="NCBI Taxonomy" id="1237077"/>
    <lineage>
        <taxon>Bacteria</taxon>
        <taxon>Pseudomonadati</taxon>
        <taxon>Pseudomonadota</taxon>
        <taxon>Gammaproteobacteria</taxon>
        <taxon>Cellvibrionales</taxon>
        <taxon>Cellvibrionaceae</taxon>
        <taxon>Cellvibrio</taxon>
    </lineage>
</organism>
<gene>
    <name evidence="1" type="ORF">GCM10011613_34580</name>
</gene>
<proteinExistence type="predicted"/>
<dbReference type="Proteomes" id="UP000619761">
    <property type="component" value="Unassembled WGS sequence"/>
</dbReference>
<dbReference type="SUPFAM" id="SSF48619">
    <property type="entry name" value="Phospholipase A2, PLA2"/>
    <property type="match status" value="1"/>
</dbReference>
<evidence type="ECO:0008006" key="3">
    <source>
        <dbReference type="Google" id="ProtNLM"/>
    </source>
</evidence>
<dbReference type="InterPro" id="IPR036444">
    <property type="entry name" value="PLipase_A2_dom_sf"/>
</dbReference>
<reference evidence="2" key="1">
    <citation type="journal article" date="2019" name="Int. J. Syst. Evol. Microbiol.">
        <title>The Global Catalogue of Microorganisms (GCM) 10K type strain sequencing project: providing services to taxonomists for standard genome sequencing and annotation.</title>
        <authorList>
            <consortium name="The Broad Institute Genomics Platform"/>
            <consortium name="The Broad Institute Genome Sequencing Center for Infectious Disease"/>
            <person name="Wu L."/>
            <person name="Ma J."/>
        </authorList>
    </citation>
    <scope>NUCLEOTIDE SEQUENCE [LARGE SCALE GENOMIC DNA]</scope>
    <source>
        <strain evidence="2">KCTC 32239</strain>
    </source>
</reference>
<accession>A0ABQ3BAV6</accession>
<comment type="caution">
    <text evidence="1">The sequence shown here is derived from an EMBL/GenBank/DDBJ whole genome shotgun (WGS) entry which is preliminary data.</text>
</comment>
<sequence length="228" mass="25338">MEYIRNALSFFLNGYLLKSEMRCFLVVRHKKGRLKNVAAIVQCPPNTPNIKVGRNELMRISYAIAPFSLILALICAQPSLAQPGGTLKDTLKPFTTDGCSVWIDGPPKAPYLWRHCCVAHDIAYWQGGSQQLRVQADKDLQACIAKLAGDGMANYMYFFVSTGGSPLWLTPYRWGYGWSYLDAGKPRGYKLLTAEEQAQVAALMPKAEETIAEDAKNHPASSTTLLFK</sequence>